<feature type="signal peptide" evidence="12">
    <location>
        <begin position="1"/>
        <end position="21"/>
    </location>
</feature>
<dbReference type="AlphaFoldDB" id="A0A8D0HA27"/>
<evidence type="ECO:0000256" key="5">
    <source>
        <dbReference type="ARBA" id="ARBA00022622"/>
    </source>
</evidence>
<keyword evidence="10" id="KW-0449">Lipoprotein</keyword>
<feature type="domain" description="UPAR/Ly6" evidence="13">
    <location>
        <begin position="140"/>
        <end position="218"/>
    </location>
</feature>
<accession>A0A8D0HA27</accession>
<dbReference type="GO" id="GO:0005886">
    <property type="term" value="C:plasma membrane"/>
    <property type="evidence" value="ECO:0007669"/>
    <property type="project" value="UniProtKB-SubCell"/>
</dbReference>
<dbReference type="Ensembl" id="ENSSPUT00000022406.1">
    <property type="protein sequence ID" value="ENSSPUP00000021013.1"/>
    <property type="gene ID" value="ENSSPUG00000016161.1"/>
</dbReference>
<feature type="domain" description="UPAR/Ly6" evidence="13">
    <location>
        <begin position="45"/>
        <end position="115"/>
    </location>
</feature>
<keyword evidence="15" id="KW-1185">Reference proteome</keyword>
<dbReference type="Pfam" id="PF00021">
    <property type="entry name" value="UPAR_LY6"/>
    <property type="match status" value="2"/>
</dbReference>
<evidence type="ECO:0000256" key="12">
    <source>
        <dbReference type="SAM" id="SignalP"/>
    </source>
</evidence>
<evidence type="ECO:0000256" key="8">
    <source>
        <dbReference type="ARBA" id="ARBA00023157"/>
    </source>
</evidence>
<keyword evidence="7" id="KW-0472">Membrane</keyword>
<evidence type="ECO:0000256" key="7">
    <source>
        <dbReference type="ARBA" id="ARBA00023136"/>
    </source>
</evidence>
<dbReference type="InterPro" id="IPR045860">
    <property type="entry name" value="Snake_toxin-like_sf"/>
</dbReference>
<protein>
    <recommendedName>
        <fullName evidence="13">UPAR/Ly6 domain-containing protein</fullName>
    </recommendedName>
</protein>
<dbReference type="InterPro" id="IPR016054">
    <property type="entry name" value="LY6_UPA_recep-like"/>
</dbReference>
<feature type="region of interest" description="Disordered" evidence="11">
    <location>
        <begin position="257"/>
        <end position="314"/>
    </location>
</feature>
<comment type="subcellular location">
    <subcellularLocation>
        <location evidence="1">Cell membrane</location>
        <topology evidence="1">Lipid-anchor</topology>
        <topology evidence="1">GPI-anchor</topology>
    </subcellularLocation>
    <subcellularLocation>
        <location evidence="2">Secreted</location>
    </subcellularLocation>
</comment>
<feature type="compositionally biased region" description="Acidic residues" evidence="11">
    <location>
        <begin position="277"/>
        <end position="289"/>
    </location>
</feature>
<evidence type="ECO:0000256" key="11">
    <source>
        <dbReference type="SAM" id="MobiDB-lite"/>
    </source>
</evidence>
<dbReference type="GO" id="GO:0005576">
    <property type="term" value="C:extracellular region"/>
    <property type="evidence" value="ECO:0007669"/>
    <property type="project" value="UniProtKB-SubCell"/>
</dbReference>
<dbReference type="GO" id="GO:0098552">
    <property type="term" value="C:side of membrane"/>
    <property type="evidence" value="ECO:0007669"/>
    <property type="project" value="UniProtKB-KW"/>
</dbReference>
<reference evidence="14" key="2">
    <citation type="submission" date="2025-09" db="UniProtKB">
        <authorList>
            <consortium name="Ensembl"/>
        </authorList>
    </citation>
    <scope>IDENTIFICATION</scope>
</reference>
<evidence type="ECO:0000313" key="15">
    <source>
        <dbReference type="Proteomes" id="UP000694392"/>
    </source>
</evidence>
<evidence type="ECO:0000256" key="1">
    <source>
        <dbReference type="ARBA" id="ARBA00004609"/>
    </source>
</evidence>
<proteinExistence type="predicted"/>
<keyword evidence="5" id="KW-0336">GPI-anchor</keyword>
<keyword evidence="6 12" id="KW-0732">Signal</keyword>
<dbReference type="PANTHER" id="PTHR10624">
    <property type="entry name" value="UROKINASE PLASMINOGEN ACTIVATOR SURFACE RECEPTOR-RELATED"/>
    <property type="match status" value="1"/>
</dbReference>
<evidence type="ECO:0000256" key="9">
    <source>
        <dbReference type="ARBA" id="ARBA00023180"/>
    </source>
</evidence>
<evidence type="ECO:0000313" key="14">
    <source>
        <dbReference type="Ensembl" id="ENSSPUP00000021013.1"/>
    </source>
</evidence>
<keyword evidence="9" id="KW-0325">Glycoprotein</keyword>
<dbReference type="Proteomes" id="UP000694392">
    <property type="component" value="Unplaced"/>
</dbReference>
<sequence>MMPAVLIGFLAVALLIPGAGALQCYKSSSLLHYSAWGKLSSAFETPNRTISCTPAQGACVEVLVTLTTGMAVIVATHRGCSSGAAKDGAVSTPSDNQPFVIQSHMRYCHTELCNVQATSNTIPRKPGKGKASDPAGSHLCFSSLGLDPHPGSLERVTCNEGYTRCYQGNGTITVGELSMPIFIRTCQNPACAVPPSQHFGPVQLRQEGFCCLGSYCNREAAAMHVKSTNYSASPGVYNTSTATYEYSDAGSRTPYSTDFTKPPWSNIPSKEPPNVSFDDEEEEEEEEAFDDNKSPKATVFPRAHHTQHPRDNGPSLQFCPLLAVLWMATLGL</sequence>
<evidence type="ECO:0000256" key="6">
    <source>
        <dbReference type="ARBA" id="ARBA00022729"/>
    </source>
</evidence>
<reference evidence="14" key="1">
    <citation type="submission" date="2025-08" db="UniProtKB">
        <authorList>
            <consortium name="Ensembl"/>
        </authorList>
    </citation>
    <scope>IDENTIFICATION</scope>
</reference>
<feature type="chain" id="PRO_5034306225" description="UPAR/Ly6 domain-containing protein" evidence="12">
    <location>
        <begin position="22"/>
        <end position="332"/>
    </location>
</feature>
<dbReference type="GeneTree" id="ENSGT01010000227947"/>
<keyword evidence="3" id="KW-1003">Cell membrane</keyword>
<evidence type="ECO:0000256" key="3">
    <source>
        <dbReference type="ARBA" id="ARBA00022475"/>
    </source>
</evidence>
<dbReference type="SUPFAM" id="SSF57302">
    <property type="entry name" value="Snake toxin-like"/>
    <property type="match status" value="2"/>
</dbReference>
<evidence type="ECO:0000256" key="2">
    <source>
        <dbReference type="ARBA" id="ARBA00004613"/>
    </source>
</evidence>
<keyword evidence="4" id="KW-0964">Secreted</keyword>
<organism evidence="14 15">
    <name type="scientific">Sphenodon punctatus</name>
    <name type="common">Tuatara</name>
    <name type="synonym">Hatteria punctata</name>
    <dbReference type="NCBI Taxonomy" id="8508"/>
    <lineage>
        <taxon>Eukaryota</taxon>
        <taxon>Metazoa</taxon>
        <taxon>Chordata</taxon>
        <taxon>Craniata</taxon>
        <taxon>Vertebrata</taxon>
        <taxon>Euteleostomi</taxon>
        <taxon>Lepidosauria</taxon>
        <taxon>Sphenodontia</taxon>
        <taxon>Sphenodontidae</taxon>
        <taxon>Sphenodon</taxon>
    </lineage>
</organism>
<dbReference type="Gene3D" id="2.10.60.10">
    <property type="entry name" value="CD59"/>
    <property type="match status" value="1"/>
</dbReference>
<evidence type="ECO:0000256" key="10">
    <source>
        <dbReference type="ARBA" id="ARBA00023288"/>
    </source>
</evidence>
<name>A0A8D0HA27_SPHPU</name>
<evidence type="ECO:0000256" key="4">
    <source>
        <dbReference type="ARBA" id="ARBA00022525"/>
    </source>
</evidence>
<keyword evidence="8" id="KW-1015">Disulfide bond</keyword>
<dbReference type="OMA" id="ANDSWEA"/>
<evidence type="ECO:0000259" key="13">
    <source>
        <dbReference type="Pfam" id="PF00021"/>
    </source>
</evidence>
<dbReference type="PANTHER" id="PTHR10624:SF9">
    <property type="entry name" value="LY6_PLAUR DOMAIN-CONTAINING PROTEIN 5"/>
    <property type="match status" value="1"/>
</dbReference>